<organism evidence="1 2">
    <name type="scientific">Trichonephila clavata</name>
    <name type="common">Joro spider</name>
    <name type="synonym">Nephila clavata</name>
    <dbReference type="NCBI Taxonomy" id="2740835"/>
    <lineage>
        <taxon>Eukaryota</taxon>
        <taxon>Metazoa</taxon>
        <taxon>Ecdysozoa</taxon>
        <taxon>Arthropoda</taxon>
        <taxon>Chelicerata</taxon>
        <taxon>Arachnida</taxon>
        <taxon>Araneae</taxon>
        <taxon>Araneomorphae</taxon>
        <taxon>Entelegynae</taxon>
        <taxon>Araneoidea</taxon>
        <taxon>Nephilidae</taxon>
        <taxon>Trichonephila</taxon>
    </lineage>
</organism>
<dbReference type="EMBL" id="BMAO01029812">
    <property type="protein sequence ID" value="GFR34096.1"/>
    <property type="molecule type" value="Genomic_DNA"/>
</dbReference>
<accession>A0A8X6I1Q5</accession>
<proteinExistence type="predicted"/>
<sequence>MLPDKSSEFKAMKDFRRKVIRGLLLMGAKKTTRKRNLSSISVKKHKPHVLVDKRTENVEYIPVKTEGGLYRRCFICSTRKDVHRSRWLCQSYNVPLCLQAYGPTCFEKSHSTQLIKFVK</sequence>
<evidence type="ECO:0000313" key="1">
    <source>
        <dbReference type="EMBL" id="GFR34096.1"/>
    </source>
</evidence>
<dbReference type="OrthoDB" id="6432114at2759"/>
<name>A0A8X6I1Q5_TRICU</name>
<gene>
    <name evidence="1" type="primary">PGBD4_301</name>
    <name evidence="1" type="ORF">TNCT_173001</name>
</gene>
<protein>
    <submittedName>
        <fullName evidence="1">PiggyBac transposable element-derived protein 4</fullName>
    </submittedName>
</protein>
<comment type="caution">
    <text evidence="1">The sequence shown here is derived from an EMBL/GenBank/DDBJ whole genome shotgun (WGS) entry which is preliminary data.</text>
</comment>
<dbReference type="Proteomes" id="UP000887116">
    <property type="component" value="Unassembled WGS sequence"/>
</dbReference>
<dbReference type="AlphaFoldDB" id="A0A8X6I1Q5"/>
<reference evidence="1" key="1">
    <citation type="submission" date="2020-07" db="EMBL/GenBank/DDBJ databases">
        <title>Multicomponent nature underlies the extraordinary mechanical properties of spider dragline silk.</title>
        <authorList>
            <person name="Kono N."/>
            <person name="Nakamura H."/>
            <person name="Mori M."/>
            <person name="Yoshida Y."/>
            <person name="Ohtoshi R."/>
            <person name="Malay A.D."/>
            <person name="Moran D.A.P."/>
            <person name="Tomita M."/>
            <person name="Numata K."/>
            <person name="Arakawa K."/>
        </authorList>
    </citation>
    <scope>NUCLEOTIDE SEQUENCE</scope>
</reference>
<keyword evidence="2" id="KW-1185">Reference proteome</keyword>
<evidence type="ECO:0000313" key="2">
    <source>
        <dbReference type="Proteomes" id="UP000887116"/>
    </source>
</evidence>